<dbReference type="AlphaFoldDB" id="A0A9W6IPD5"/>
<name>A0A9W6IPD5_9PROT</name>
<dbReference type="GO" id="GO:0016020">
    <property type="term" value="C:membrane"/>
    <property type="evidence" value="ECO:0007669"/>
    <property type="project" value="UniProtKB-SubCell"/>
</dbReference>
<dbReference type="PROSITE" id="PS51257">
    <property type="entry name" value="PROKAR_LIPOPROTEIN"/>
    <property type="match status" value="1"/>
</dbReference>
<proteinExistence type="inferred from homology"/>
<dbReference type="InterPro" id="IPR050810">
    <property type="entry name" value="Bact_Secretion_Sys_Channel"/>
</dbReference>
<dbReference type="Gene3D" id="3.55.50.30">
    <property type="match status" value="1"/>
</dbReference>
<feature type="compositionally biased region" description="Basic and acidic residues" evidence="4">
    <location>
        <begin position="399"/>
        <end position="411"/>
    </location>
</feature>
<evidence type="ECO:0000256" key="4">
    <source>
        <dbReference type="SAM" id="MobiDB-lite"/>
    </source>
</evidence>
<evidence type="ECO:0000256" key="1">
    <source>
        <dbReference type="ARBA" id="ARBA00004370"/>
    </source>
</evidence>
<sequence>MKLRFLSMPVVLASVLSACASTGGEERFDWLSGSGPLGIELSGGDAREGRGAPGDGPVDLQEQGAEPGMEQTDSRTVPSLGRGTSGTGHYDPVTETLDGPAINVTLPPQPLPSFVNTVFGEVLNQPFSIGPDVAQRSDIISLRSVHDMPPSTFLALVEEALKDYGLAVTYENGLFRIVGMDELRAQIPQFVRSRARPSVPSDLRPIVQFVELTAIDAADMEVILEQAFPEDDQLTIRSNRGSNSMVLSGLSDTVDAALAIVEQMDELRFAGTQVITFTPRNWAVQDLARDLQSILTVEGYYVALGSSQPRAITLLPLNYTNQLMVFARERSLANHVVATARRLDADAYEAEARIAHVYNVQNTSAEILAQVVNVAMGHAAPGTAGSAPETSQTAPTSEDGQRNQRSQRDNSPRVIGGGDGLTVDPMGNRIIFFGTRAEYSEIESLLRQLDTPLPEVMIEVTIAEVTLTDDVNFGLDAVFDTDTAALFSANINTDGGVTAVVDTGQVTLTGTAGSSSNQINVLSTPRIITRSGSEGFVQVGTDVPIITSQRAADTQNQGSSDILQTVQYRSTGVILTVSPLVYSGNRIDLAISQEVSSAETNDNEAIASPIISNRSLTSELSLQDGQTAVLGGLIENRFTRGNGGVPLLKDLPIIGNAFGSETLSSRRTMLVVLVTPYILNTRSDRQRIVDTLVGAINTGFQNQTRASSTLWEPSEPMQIRAWHGTDEDDGN</sequence>
<feature type="region of interest" description="Disordered" evidence="4">
    <location>
        <begin position="380"/>
        <end position="421"/>
    </location>
</feature>
<dbReference type="GO" id="GO:0009306">
    <property type="term" value="P:protein secretion"/>
    <property type="evidence" value="ECO:0007669"/>
    <property type="project" value="InterPro"/>
</dbReference>
<comment type="caution">
    <text evidence="7">The sequence shown here is derived from an EMBL/GenBank/DDBJ whole genome shotgun (WGS) entry which is preliminary data.</text>
</comment>
<evidence type="ECO:0000259" key="6">
    <source>
        <dbReference type="Pfam" id="PF00263"/>
    </source>
</evidence>
<dbReference type="InterPro" id="IPR001775">
    <property type="entry name" value="GspD/PilQ"/>
</dbReference>
<dbReference type="PANTHER" id="PTHR30332">
    <property type="entry name" value="PROBABLE GENERAL SECRETION PATHWAY PROTEIN D"/>
    <property type="match status" value="1"/>
</dbReference>
<keyword evidence="5" id="KW-0732">Signal</keyword>
<keyword evidence="2" id="KW-0472">Membrane</keyword>
<dbReference type="PANTHER" id="PTHR30332:SF25">
    <property type="entry name" value="SECRETIN XPSD"/>
    <property type="match status" value="1"/>
</dbReference>
<feature type="chain" id="PRO_5040901828" evidence="5">
    <location>
        <begin position="21"/>
        <end position="731"/>
    </location>
</feature>
<reference evidence="7" key="1">
    <citation type="journal article" date="2014" name="Int. J. Syst. Evol. Microbiol.">
        <title>Complete genome sequence of Corynebacterium casei LMG S-19264T (=DSM 44701T), isolated from a smear-ripened cheese.</title>
        <authorList>
            <consortium name="US DOE Joint Genome Institute (JGI-PGF)"/>
            <person name="Walter F."/>
            <person name="Albersmeier A."/>
            <person name="Kalinowski J."/>
            <person name="Ruckert C."/>
        </authorList>
    </citation>
    <scope>NUCLEOTIDE SEQUENCE</scope>
    <source>
        <strain evidence="7">VKM B-1513</strain>
    </source>
</reference>
<comment type="similarity">
    <text evidence="3">Belongs to the bacterial secretin family.</text>
</comment>
<feature type="region of interest" description="Disordered" evidence="4">
    <location>
        <begin position="41"/>
        <end position="88"/>
    </location>
</feature>
<keyword evidence="8" id="KW-1185">Reference proteome</keyword>
<dbReference type="InterPro" id="IPR038591">
    <property type="entry name" value="NolW-like_sf"/>
</dbReference>
<organism evidence="7 8">
    <name type="scientific">Maricaulis virginensis</name>
    <dbReference type="NCBI Taxonomy" id="144022"/>
    <lineage>
        <taxon>Bacteria</taxon>
        <taxon>Pseudomonadati</taxon>
        <taxon>Pseudomonadota</taxon>
        <taxon>Alphaproteobacteria</taxon>
        <taxon>Maricaulales</taxon>
        <taxon>Maricaulaceae</taxon>
        <taxon>Maricaulis</taxon>
    </lineage>
</organism>
<dbReference type="Proteomes" id="UP001143486">
    <property type="component" value="Unassembled WGS sequence"/>
</dbReference>
<evidence type="ECO:0000256" key="5">
    <source>
        <dbReference type="SAM" id="SignalP"/>
    </source>
</evidence>
<dbReference type="EMBL" id="BSFE01000005">
    <property type="protein sequence ID" value="GLK52686.1"/>
    <property type="molecule type" value="Genomic_DNA"/>
</dbReference>
<dbReference type="InterPro" id="IPR004846">
    <property type="entry name" value="T2SS/T3SS_dom"/>
</dbReference>
<feature type="signal peptide" evidence="5">
    <location>
        <begin position="1"/>
        <end position="20"/>
    </location>
</feature>
<evidence type="ECO:0000256" key="2">
    <source>
        <dbReference type="ARBA" id="ARBA00023136"/>
    </source>
</evidence>
<feature type="domain" description="Type II/III secretion system secretin-like" evidence="6">
    <location>
        <begin position="514"/>
        <end position="679"/>
    </location>
</feature>
<protein>
    <submittedName>
        <fullName evidence="7">Type II secretion system protein</fullName>
    </submittedName>
</protein>
<dbReference type="Pfam" id="PF00263">
    <property type="entry name" value="Secretin"/>
    <property type="match status" value="1"/>
</dbReference>
<dbReference type="GO" id="GO:0015627">
    <property type="term" value="C:type II protein secretion system complex"/>
    <property type="evidence" value="ECO:0007669"/>
    <property type="project" value="TreeGrafter"/>
</dbReference>
<comment type="subcellular location">
    <subcellularLocation>
        <location evidence="1">Membrane</location>
    </subcellularLocation>
</comment>
<dbReference type="PRINTS" id="PR00811">
    <property type="entry name" value="BCTERIALGSPD"/>
</dbReference>
<accession>A0A9W6IPD5</accession>
<dbReference type="Gene3D" id="3.30.1370.120">
    <property type="match status" value="2"/>
</dbReference>
<evidence type="ECO:0000313" key="8">
    <source>
        <dbReference type="Proteomes" id="UP001143486"/>
    </source>
</evidence>
<dbReference type="PRINTS" id="PR01032">
    <property type="entry name" value="PHAGEIV"/>
</dbReference>
<feature type="compositionally biased region" description="Polar residues" evidence="4">
    <location>
        <begin position="388"/>
        <end position="398"/>
    </location>
</feature>
<evidence type="ECO:0000256" key="3">
    <source>
        <dbReference type="RuleBase" id="RU004003"/>
    </source>
</evidence>
<gene>
    <name evidence="7" type="ORF">GCM10017621_21940</name>
</gene>
<evidence type="ECO:0000313" key="7">
    <source>
        <dbReference type="EMBL" id="GLK52686.1"/>
    </source>
</evidence>
<dbReference type="RefSeq" id="WP_271187048.1">
    <property type="nucleotide sequence ID" value="NZ_BSFE01000005.1"/>
</dbReference>
<reference evidence="7" key="2">
    <citation type="submission" date="2023-01" db="EMBL/GenBank/DDBJ databases">
        <authorList>
            <person name="Sun Q."/>
            <person name="Evtushenko L."/>
        </authorList>
    </citation>
    <scope>NUCLEOTIDE SEQUENCE</scope>
    <source>
        <strain evidence="7">VKM B-1513</strain>
    </source>
</reference>